<protein>
    <submittedName>
        <fullName evidence="1">Uncharacterized protein</fullName>
    </submittedName>
</protein>
<organism evidence="1 2">
    <name type="scientific">Bos mutus</name>
    <name type="common">wild yak</name>
    <dbReference type="NCBI Taxonomy" id="72004"/>
    <lineage>
        <taxon>Eukaryota</taxon>
        <taxon>Metazoa</taxon>
        <taxon>Chordata</taxon>
        <taxon>Craniata</taxon>
        <taxon>Vertebrata</taxon>
        <taxon>Euteleostomi</taxon>
        <taxon>Mammalia</taxon>
        <taxon>Eutheria</taxon>
        <taxon>Laurasiatheria</taxon>
        <taxon>Artiodactyla</taxon>
        <taxon>Ruminantia</taxon>
        <taxon>Pecora</taxon>
        <taxon>Bovidae</taxon>
        <taxon>Bovinae</taxon>
        <taxon>Bos</taxon>
    </lineage>
</organism>
<dbReference type="AlphaFoldDB" id="A0A6B0RNW1"/>
<gene>
    <name evidence="1" type="ORF">E5288_WYG019770</name>
</gene>
<keyword evidence="2" id="KW-1185">Reference proteome</keyword>
<accession>A0A6B0RNW1</accession>
<evidence type="ECO:0000313" key="1">
    <source>
        <dbReference type="EMBL" id="MXQ91819.1"/>
    </source>
</evidence>
<reference evidence="1" key="1">
    <citation type="submission" date="2019-10" db="EMBL/GenBank/DDBJ databases">
        <title>The sequence and de novo assembly of the wild yak genome.</title>
        <authorList>
            <person name="Liu Y."/>
        </authorList>
    </citation>
    <scope>NUCLEOTIDE SEQUENCE [LARGE SCALE GENOMIC DNA]</scope>
    <source>
        <strain evidence="1">WY2019</strain>
    </source>
</reference>
<comment type="caution">
    <text evidence="1">The sequence shown here is derived from an EMBL/GenBank/DDBJ whole genome shotgun (WGS) entry which is preliminary data.</text>
</comment>
<sequence>MLCWKGLKEGSHPILQDLMALETGLQGPRTLLTLQNVLTWSQVSPLSDLIFCVIDCKPVVLMRNGILESENRLKAFAN</sequence>
<dbReference type="EMBL" id="VBQZ03000075">
    <property type="protein sequence ID" value="MXQ91819.1"/>
    <property type="molecule type" value="Genomic_DNA"/>
</dbReference>
<name>A0A6B0RNW1_9CETA</name>
<dbReference type="Proteomes" id="UP000322234">
    <property type="component" value="Unassembled WGS sequence"/>
</dbReference>
<evidence type="ECO:0000313" key="2">
    <source>
        <dbReference type="Proteomes" id="UP000322234"/>
    </source>
</evidence>
<proteinExistence type="predicted"/>